<gene>
    <name evidence="1" type="ORF">O181_004108</name>
</gene>
<reference evidence="1" key="1">
    <citation type="submission" date="2021-03" db="EMBL/GenBank/DDBJ databases">
        <title>Draft genome sequence of rust myrtle Austropuccinia psidii MF-1, a brazilian biotype.</title>
        <authorList>
            <person name="Quecine M.C."/>
            <person name="Pachon D.M.R."/>
            <person name="Bonatelli M.L."/>
            <person name="Correr F.H."/>
            <person name="Franceschini L.M."/>
            <person name="Leite T.F."/>
            <person name="Margarido G.R.A."/>
            <person name="Almeida C.A."/>
            <person name="Ferrarezi J.A."/>
            <person name="Labate C.A."/>
        </authorList>
    </citation>
    <scope>NUCLEOTIDE SEQUENCE</scope>
    <source>
        <strain evidence="1">MF-1</strain>
    </source>
</reference>
<name>A0A9Q3GE76_9BASI</name>
<dbReference type="OrthoDB" id="2753252at2759"/>
<dbReference type="SUPFAM" id="SSF46689">
    <property type="entry name" value="Homeodomain-like"/>
    <property type="match status" value="1"/>
</dbReference>
<dbReference type="EMBL" id="AVOT02000770">
    <property type="protein sequence ID" value="MBW0464393.1"/>
    <property type="molecule type" value="Genomic_DNA"/>
</dbReference>
<dbReference type="AlphaFoldDB" id="A0A9Q3GE76"/>
<dbReference type="InterPro" id="IPR036388">
    <property type="entry name" value="WH-like_DNA-bd_sf"/>
</dbReference>
<dbReference type="Gene3D" id="1.10.10.10">
    <property type="entry name" value="Winged helix-like DNA-binding domain superfamily/Winged helix DNA-binding domain"/>
    <property type="match status" value="1"/>
</dbReference>
<keyword evidence="2" id="KW-1185">Reference proteome</keyword>
<sequence length="122" mass="13655">MKEPCGQIVGLCEAGLSICAISQKLNIDTTTIHDTIKKYKEQKTFKTLPIPARPQKLNDQDKCQLLRVINQHPGKKLANIKEMITAEVSIGMVCKAIHELGKHSCIAVKKPYLTENHITCQF</sequence>
<evidence type="ECO:0008006" key="3">
    <source>
        <dbReference type="Google" id="ProtNLM"/>
    </source>
</evidence>
<proteinExistence type="predicted"/>
<dbReference type="Proteomes" id="UP000765509">
    <property type="component" value="Unassembled WGS sequence"/>
</dbReference>
<evidence type="ECO:0000313" key="1">
    <source>
        <dbReference type="EMBL" id="MBW0464393.1"/>
    </source>
</evidence>
<protein>
    <recommendedName>
        <fullName evidence="3">Transposase</fullName>
    </recommendedName>
</protein>
<comment type="caution">
    <text evidence="1">The sequence shown here is derived from an EMBL/GenBank/DDBJ whole genome shotgun (WGS) entry which is preliminary data.</text>
</comment>
<organism evidence="1 2">
    <name type="scientific">Austropuccinia psidii MF-1</name>
    <dbReference type="NCBI Taxonomy" id="1389203"/>
    <lineage>
        <taxon>Eukaryota</taxon>
        <taxon>Fungi</taxon>
        <taxon>Dikarya</taxon>
        <taxon>Basidiomycota</taxon>
        <taxon>Pucciniomycotina</taxon>
        <taxon>Pucciniomycetes</taxon>
        <taxon>Pucciniales</taxon>
        <taxon>Sphaerophragmiaceae</taxon>
        <taxon>Austropuccinia</taxon>
    </lineage>
</organism>
<evidence type="ECO:0000313" key="2">
    <source>
        <dbReference type="Proteomes" id="UP000765509"/>
    </source>
</evidence>
<dbReference type="InterPro" id="IPR009057">
    <property type="entry name" value="Homeodomain-like_sf"/>
</dbReference>
<accession>A0A9Q3GE76</accession>